<name>A0A1H5TCR1_9ACTN</name>
<accession>A0A1H5TCR1</accession>
<evidence type="ECO:0000256" key="1">
    <source>
        <dbReference type="SAM" id="MobiDB-lite"/>
    </source>
</evidence>
<feature type="signal peptide" evidence="2">
    <location>
        <begin position="1"/>
        <end position="27"/>
    </location>
</feature>
<dbReference type="OrthoDB" id="3539684at2"/>
<dbReference type="AlphaFoldDB" id="A0A1H5TCR1"/>
<feature type="compositionally biased region" description="Polar residues" evidence="1">
    <location>
        <begin position="43"/>
        <end position="56"/>
    </location>
</feature>
<dbReference type="Proteomes" id="UP000236732">
    <property type="component" value="Unassembled WGS sequence"/>
</dbReference>
<reference evidence="3 4" key="1">
    <citation type="submission" date="2016-10" db="EMBL/GenBank/DDBJ databases">
        <authorList>
            <person name="de Groot N.N."/>
        </authorList>
    </citation>
    <scope>NUCLEOTIDE SEQUENCE [LARGE SCALE GENOMIC DNA]</scope>
    <source>
        <strain evidence="3 4">CGMCC 4.7037</strain>
    </source>
</reference>
<proteinExistence type="predicted"/>
<evidence type="ECO:0000313" key="3">
    <source>
        <dbReference type="EMBL" id="SEF60544.1"/>
    </source>
</evidence>
<keyword evidence="4" id="KW-1185">Reference proteome</keyword>
<dbReference type="RefSeq" id="WP_103953781.1">
    <property type="nucleotide sequence ID" value="NZ_FNVT01000001.1"/>
</dbReference>
<evidence type="ECO:0000256" key="2">
    <source>
        <dbReference type="SAM" id="SignalP"/>
    </source>
</evidence>
<organism evidence="3 4">
    <name type="scientific">Nonomuraea solani</name>
    <dbReference type="NCBI Taxonomy" id="1144553"/>
    <lineage>
        <taxon>Bacteria</taxon>
        <taxon>Bacillati</taxon>
        <taxon>Actinomycetota</taxon>
        <taxon>Actinomycetes</taxon>
        <taxon>Streptosporangiales</taxon>
        <taxon>Streptosporangiaceae</taxon>
        <taxon>Nonomuraea</taxon>
    </lineage>
</organism>
<dbReference type="EMBL" id="FNVT01000001">
    <property type="protein sequence ID" value="SEF60544.1"/>
    <property type="molecule type" value="Genomic_DNA"/>
</dbReference>
<gene>
    <name evidence="3" type="ORF">SAMN05444920_101180</name>
</gene>
<feature type="region of interest" description="Disordered" evidence="1">
    <location>
        <begin position="43"/>
        <end position="66"/>
    </location>
</feature>
<protein>
    <recommendedName>
        <fullName evidence="5">Peptidase inhibitor family I36</fullName>
    </recommendedName>
</protein>
<evidence type="ECO:0008006" key="5">
    <source>
        <dbReference type="Google" id="ProtNLM"/>
    </source>
</evidence>
<feature type="chain" id="PRO_5009284882" description="Peptidase inhibitor family I36" evidence="2">
    <location>
        <begin position="28"/>
        <end position="95"/>
    </location>
</feature>
<evidence type="ECO:0000313" key="4">
    <source>
        <dbReference type="Proteomes" id="UP000236732"/>
    </source>
</evidence>
<sequence length="95" mass="9710">MIRRVCAAAAVFVMAGGGALLAVPAHADDDWFGPLPGGNWATNRSSNSDSFQSGNNFGDVLAGNHGEGRSTNVNNINGIAPTATNGGITVTYIFD</sequence>
<keyword evidence="2" id="KW-0732">Signal</keyword>